<evidence type="ECO:0000256" key="8">
    <source>
        <dbReference type="ARBA" id="ARBA00048617"/>
    </source>
</evidence>
<evidence type="ECO:0000313" key="11">
    <source>
        <dbReference type="EMBL" id="OUI79138.1"/>
    </source>
</evidence>
<proteinExistence type="inferred from homology"/>
<comment type="similarity">
    <text evidence="2 9">Belongs to the uroporphyrinogen-III synthase family.</text>
</comment>
<evidence type="ECO:0000313" key="12">
    <source>
        <dbReference type="Proteomes" id="UP000194946"/>
    </source>
</evidence>
<dbReference type="Gene3D" id="3.40.50.10090">
    <property type="match status" value="2"/>
</dbReference>
<sequence length="249" mass="28008">MNNQSLRKKPYLVLTRPEPGLSETAYKVSALGWQPLLMPVMTIQPLTVDYLDVSAIQAIVFTSRQAIAPTIQQLAKQHIDYRCFPVFTVGDITAQDAQKAGFTNILSANKDAVALAALIKDKLSSDAGQLLFPFAKGQGQLLYALLKQAGFSALQYEVYQAIPVQTLSDEFLDKLQSETINSILFFSSETARFFIELLPEHLWKYLKTIQAVGISQKTKGVLERVSWKRIDIARHPNTEEMLFLLKEHF</sequence>
<evidence type="ECO:0000256" key="4">
    <source>
        <dbReference type="ARBA" id="ARBA00023239"/>
    </source>
</evidence>
<evidence type="ECO:0000256" key="2">
    <source>
        <dbReference type="ARBA" id="ARBA00008133"/>
    </source>
</evidence>
<dbReference type="GO" id="GO:0006782">
    <property type="term" value="P:protoporphyrinogen IX biosynthetic process"/>
    <property type="evidence" value="ECO:0007669"/>
    <property type="project" value="UniProtKB-UniRule"/>
</dbReference>
<dbReference type="AlphaFoldDB" id="A0A251ZWT4"/>
<dbReference type="CDD" id="cd06578">
    <property type="entry name" value="HemD"/>
    <property type="match status" value="1"/>
</dbReference>
<dbReference type="RefSeq" id="WP_008854114.1">
    <property type="nucleotide sequence ID" value="NZ_JOPB01000002.1"/>
</dbReference>
<organism evidence="11 12">
    <name type="scientific">Commensalibacter intestini</name>
    <dbReference type="NCBI Taxonomy" id="479936"/>
    <lineage>
        <taxon>Bacteria</taxon>
        <taxon>Pseudomonadati</taxon>
        <taxon>Pseudomonadota</taxon>
        <taxon>Alphaproteobacteria</taxon>
        <taxon>Acetobacterales</taxon>
        <taxon>Acetobacteraceae</taxon>
    </lineage>
</organism>
<dbReference type="InterPro" id="IPR039793">
    <property type="entry name" value="UROS/Hem4"/>
</dbReference>
<evidence type="ECO:0000256" key="6">
    <source>
        <dbReference type="ARBA" id="ARBA00037589"/>
    </source>
</evidence>
<evidence type="ECO:0000256" key="5">
    <source>
        <dbReference type="ARBA" id="ARBA00023244"/>
    </source>
</evidence>
<dbReference type="Proteomes" id="UP000194946">
    <property type="component" value="Unassembled WGS sequence"/>
</dbReference>
<dbReference type="GO" id="GO:0004852">
    <property type="term" value="F:uroporphyrinogen-III synthase activity"/>
    <property type="evidence" value="ECO:0007669"/>
    <property type="project" value="UniProtKB-UniRule"/>
</dbReference>
<dbReference type="PANTHER" id="PTHR38042:SF1">
    <property type="entry name" value="UROPORPHYRINOGEN-III SYNTHASE, CHLOROPLASTIC"/>
    <property type="match status" value="1"/>
</dbReference>
<dbReference type="SUPFAM" id="SSF69618">
    <property type="entry name" value="HemD-like"/>
    <property type="match status" value="1"/>
</dbReference>
<feature type="domain" description="Tetrapyrrole biosynthesis uroporphyrinogen III synthase" evidence="10">
    <location>
        <begin position="23"/>
        <end position="242"/>
    </location>
</feature>
<accession>A0A251ZWT4</accession>
<reference evidence="12" key="1">
    <citation type="submission" date="2014-06" db="EMBL/GenBank/DDBJ databases">
        <authorList>
            <person name="Winans N.J."/>
            <person name="Newell P.D."/>
            <person name="Douglas A.E."/>
        </authorList>
    </citation>
    <scope>NUCLEOTIDE SEQUENCE [LARGE SCALE GENOMIC DNA]</scope>
    <source>
        <strain evidence="12">DmL_052</strain>
    </source>
</reference>
<dbReference type="GO" id="GO:0006780">
    <property type="term" value="P:uroporphyrinogen III biosynthetic process"/>
    <property type="evidence" value="ECO:0007669"/>
    <property type="project" value="UniProtKB-UniRule"/>
</dbReference>
<gene>
    <name evidence="11" type="ORF">HK18_04360</name>
</gene>
<protein>
    <recommendedName>
        <fullName evidence="7 9">Uroporphyrinogen-III synthase</fullName>
        <ecNumber evidence="3 9">4.2.1.75</ecNumber>
    </recommendedName>
</protein>
<name>A0A251ZWT4_9PROT</name>
<keyword evidence="4 9" id="KW-0456">Lyase</keyword>
<evidence type="ECO:0000256" key="7">
    <source>
        <dbReference type="ARBA" id="ARBA00040167"/>
    </source>
</evidence>
<comment type="function">
    <text evidence="6 9">Catalyzes cyclization of the linear tetrapyrrole, hydroxymethylbilane, to the macrocyclic uroporphyrinogen III.</text>
</comment>
<dbReference type="PANTHER" id="PTHR38042">
    <property type="entry name" value="UROPORPHYRINOGEN-III SYNTHASE, CHLOROPLASTIC"/>
    <property type="match status" value="1"/>
</dbReference>
<evidence type="ECO:0000259" key="10">
    <source>
        <dbReference type="Pfam" id="PF02602"/>
    </source>
</evidence>
<keyword evidence="5 9" id="KW-0627">Porphyrin biosynthesis</keyword>
<dbReference type="InterPro" id="IPR003754">
    <property type="entry name" value="4pyrrol_synth_uPrphyn_synth"/>
</dbReference>
<dbReference type="EC" id="4.2.1.75" evidence="3 9"/>
<evidence type="ECO:0000256" key="9">
    <source>
        <dbReference type="RuleBase" id="RU366031"/>
    </source>
</evidence>
<comment type="caution">
    <text evidence="11">The sequence shown here is derived from an EMBL/GenBank/DDBJ whole genome shotgun (WGS) entry which is preliminary data.</text>
</comment>
<dbReference type="Pfam" id="PF02602">
    <property type="entry name" value="HEM4"/>
    <property type="match status" value="1"/>
</dbReference>
<evidence type="ECO:0000256" key="1">
    <source>
        <dbReference type="ARBA" id="ARBA00004772"/>
    </source>
</evidence>
<comment type="pathway">
    <text evidence="1 9">Porphyrin-containing compound metabolism; protoporphyrin-IX biosynthesis; coproporphyrinogen-III from 5-aminolevulinate: step 3/4.</text>
</comment>
<dbReference type="EMBL" id="JOPB01000002">
    <property type="protein sequence ID" value="OUI79138.1"/>
    <property type="molecule type" value="Genomic_DNA"/>
</dbReference>
<comment type="catalytic activity">
    <reaction evidence="8 9">
        <text>hydroxymethylbilane = uroporphyrinogen III + H2O</text>
        <dbReference type="Rhea" id="RHEA:18965"/>
        <dbReference type="ChEBI" id="CHEBI:15377"/>
        <dbReference type="ChEBI" id="CHEBI:57308"/>
        <dbReference type="ChEBI" id="CHEBI:57845"/>
        <dbReference type="EC" id="4.2.1.75"/>
    </reaction>
</comment>
<keyword evidence="12" id="KW-1185">Reference proteome</keyword>
<dbReference type="InterPro" id="IPR036108">
    <property type="entry name" value="4pyrrol_syn_uPrphyn_synt_sf"/>
</dbReference>
<dbReference type="UniPathway" id="UPA00251">
    <property type="reaction ID" value="UER00320"/>
</dbReference>
<evidence type="ECO:0000256" key="3">
    <source>
        <dbReference type="ARBA" id="ARBA00013109"/>
    </source>
</evidence>